<sequence>MTEDQLEAWILQLIKEDKLEKFYKWREWRELSEQIKKENNNECQLCKKRGIHTPARSVHHVQWVRKHPRLAMSRTYEFNGKVYQNLIPLCESCHNEQHPDKRVKTESKKEHFVNEERW</sequence>
<reference evidence="2 3" key="1">
    <citation type="submission" date="2021-06" db="EMBL/GenBank/DDBJ databases">
        <title>Faecalicatena sp. nov. isolated from porcine feces.</title>
        <authorList>
            <person name="Oh B.S."/>
            <person name="Lee J.H."/>
        </authorList>
    </citation>
    <scope>NUCLEOTIDE SEQUENCE [LARGE SCALE GENOMIC DNA]</scope>
    <source>
        <strain evidence="2 3">AGMB00832</strain>
    </source>
</reference>
<protein>
    <submittedName>
        <fullName evidence="2">HNH endonuclease</fullName>
    </submittedName>
</protein>
<evidence type="ECO:0000313" key="3">
    <source>
        <dbReference type="Proteomes" id="UP000723714"/>
    </source>
</evidence>
<gene>
    <name evidence="2" type="ORF">HGO97_007625</name>
</gene>
<organism evidence="2 3">
    <name type="scientific">Faecalicatena faecalis</name>
    <dbReference type="NCBI Taxonomy" id="2726362"/>
    <lineage>
        <taxon>Bacteria</taxon>
        <taxon>Bacillati</taxon>
        <taxon>Bacillota</taxon>
        <taxon>Clostridia</taxon>
        <taxon>Lachnospirales</taxon>
        <taxon>Lachnospiraceae</taxon>
        <taxon>Faecalicatena</taxon>
    </lineage>
</organism>
<feature type="domain" description="HNH" evidence="1">
    <location>
        <begin position="43"/>
        <end position="99"/>
    </location>
</feature>
<dbReference type="Gene3D" id="1.10.30.50">
    <property type="match status" value="1"/>
</dbReference>
<proteinExistence type="predicted"/>
<dbReference type="InterPro" id="IPR002711">
    <property type="entry name" value="HNH"/>
</dbReference>
<dbReference type="Proteomes" id="UP000723714">
    <property type="component" value="Unassembled WGS sequence"/>
</dbReference>
<keyword evidence="2" id="KW-0540">Nuclease</keyword>
<keyword evidence="2" id="KW-0255">Endonuclease</keyword>
<accession>A0ABS6D2G0</accession>
<comment type="caution">
    <text evidence="2">The sequence shown here is derived from an EMBL/GenBank/DDBJ whole genome shotgun (WGS) entry which is preliminary data.</text>
</comment>
<dbReference type="GO" id="GO:0004519">
    <property type="term" value="F:endonuclease activity"/>
    <property type="evidence" value="ECO:0007669"/>
    <property type="project" value="UniProtKB-KW"/>
</dbReference>
<keyword evidence="3" id="KW-1185">Reference proteome</keyword>
<evidence type="ECO:0000259" key="1">
    <source>
        <dbReference type="Pfam" id="PF01844"/>
    </source>
</evidence>
<keyword evidence="2" id="KW-0378">Hydrolase</keyword>
<dbReference type="EMBL" id="JABACJ020000005">
    <property type="protein sequence ID" value="MBU3875678.1"/>
    <property type="molecule type" value="Genomic_DNA"/>
</dbReference>
<evidence type="ECO:0000313" key="2">
    <source>
        <dbReference type="EMBL" id="MBU3875678.1"/>
    </source>
</evidence>
<dbReference type="Pfam" id="PF01844">
    <property type="entry name" value="HNH"/>
    <property type="match status" value="1"/>
</dbReference>
<name>A0ABS6D2G0_9FIRM</name>